<dbReference type="OrthoDB" id="2147163at2759"/>
<protein>
    <submittedName>
        <fullName evidence="2">Alpha/beta-hydrolase</fullName>
    </submittedName>
</protein>
<dbReference type="InterPro" id="IPR002925">
    <property type="entry name" value="Dienelactn_hydro"/>
</dbReference>
<gene>
    <name evidence="2" type="ORF">EV356DRAFT_522876</name>
</gene>
<dbReference type="Pfam" id="PF01738">
    <property type="entry name" value="DLH"/>
    <property type="match status" value="1"/>
</dbReference>
<evidence type="ECO:0000259" key="1">
    <source>
        <dbReference type="Pfam" id="PF01738"/>
    </source>
</evidence>
<keyword evidence="3" id="KW-1185">Reference proteome</keyword>
<keyword evidence="2" id="KW-0378">Hydrolase</keyword>
<proteinExistence type="predicted"/>
<evidence type="ECO:0000313" key="2">
    <source>
        <dbReference type="EMBL" id="KAF2235831.1"/>
    </source>
</evidence>
<reference evidence="2" key="1">
    <citation type="journal article" date="2020" name="Stud. Mycol.">
        <title>101 Dothideomycetes genomes: a test case for predicting lifestyles and emergence of pathogens.</title>
        <authorList>
            <person name="Haridas S."/>
            <person name="Albert R."/>
            <person name="Binder M."/>
            <person name="Bloem J."/>
            <person name="Labutti K."/>
            <person name="Salamov A."/>
            <person name="Andreopoulos B."/>
            <person name="Baker S."/>
            <person name="Barry K."/>
            <person name="Bills G."/>
            <person name="Bluhm B."/>
            <person name="Cannon C."/>
            <person name="Castanera R."/>
            <person name="Culley D."/>
            <person name="Daum C."/>
            <person name="Ezra D."/>
            <person name="Gonzalez J."/>
            <person name="Henrissat B."/>
            <person name="Kuo A."/>
            <person name="Liang C."/>
            <person name="Lipzen A."/>
            <person name="Lutzoni F."/>
            <person name="Magnuson J."/>
            <person name="Mondo S."/>
            <person name="Nolan M."/>
            <person name="Ohm R."/>
            <person name="Pangilinan J."/>
            <person name="Park H.-J."/>
            <person name="Ramirez L."/>
            <person name="Alfaro M."/>
            <person name="Sun H."/>
            <person name="Tritt A."/>
            <person name="Yoshinaga Y."/>
            <person name="Zwiers L.-H."/>
            <person name="Turgeon B."/>
            <person name="Goodwin S."/>
            <person name="Spatafora J."/>
            <person name="Crous P."/>
            <person name="Grigoriev I."/>
        </authorList>
    </citation>
    <scope>NUCLEOTIDE SEQUENCE</scope>
    <source>
        <strain evidence="2">Tuck. ex Michener</strain>
    </source>
</reference>
<feature type="domain" description="Dienelactone hydrolase" evidence="1">
    <location>
        <begin position="37"/>
        <end position="259"/>
    </location>
</feature>
<sequence length="261" mass="29682">MTEIFKQSEACCKNPPITSNKYEPKGEFIIHNNTKMYISGPRTSTHALLILYDIFGYYPQTLRGADILASSAYLTIMPDFFDGHPAEYSWYPPSSPEKEENLNTFLAGPADTQKTLTRLWSLKASLELLFPSISSWALLGYCWGGYVAFHATSRSDKPFATCVHLHPGFPSAEVAAKISVPMLVLNSRDEIDEEERLPFEEALGREVGNGKDIKEKSQILTFEEMEHGWMSARANLEDHSVRQGYERGYEIVKEWLREHFT</sequence>
<accession>A0A6A6HD78</accession>
<dbReference type="Proteomes" id="UP000800092">
    <property type="component" value="Unassembled WGS sequence"/>
</dbReference>
<name>A0A6A6HD78_VIRVR</name>
<dbReference type="SUPFAM" id="SSF53474">
    <property type="entry name" value="alpha/beta-Hydrolases"/>
    <property type="match status" value="1"/>
</dbReference>
<dbReference type="Gene3D" id="3.40.50.1820">
    <property type="entry name" value="alpha/beta hydrolase"/>
    <property type="match status" value="1"/>
</dbReference>
<organism evidence="2 3">
    <name type="scientific">Viridothelium virens</name>
    <name type="common">Speckled blister lichen</name>
    <name type="synonym">Trypethelium virens</name>
    <dbReference type="NCBI Taxonomy" id="1048519"/>
    <lineage>
        <taxon>Eukaryota</taxon>
        <taxon>Fungi</taxon>
        <taxon>Dikarya</taxon>
        <taxon>Ascomycota</taxon>
        <taxon>Pezizomycotina</taxon>
        <taxon>Dothideomycetes</taxon>
        <taxon>Dothideomycetes incertae sedis</taxon>
        <taxon>Trypetheliales</taxon>
        <taxon>Trypetheliaceae</taxon>
        <taxon>Viridothelium</taxon>
    </lineage>
</organism>
<dbReference type="PANTHER" id="PTHR47668:SF1">
    <property type="entry name" value="DIENELACTONE HYDROLASE DOMAIN-CONTAINING PROTEIN-RELATED"/>
    <property type="match status" value="1"/>
</dbReference>
<dbReference type="AlphaFoldDB" id="A0A6A6HD78"/>
<dbReference type="PANTHER" id="PTHR47668">
    <property type="entry name" value="DIENELACTONE HYDROLASE FAMILY PROTEIN (AFU_ORTHOLOGUE AFUA_6G01940)"/>
    <property type="match status" value="1"/>
</dbReference>
<dbReference type="GO" id="GO:0016787">
    <property type="term" value="F:hydrolase activity"/>
    <property type="evidence" value="ECO:0007669"/>
    <property type="project" value="UniProtKB-KW"/>
</dbReference>
<dbReference type="EMBL" id="ML991789">
    <property type="protein sequence ID" value="KAF2235831.1"/>
    <property type="molecule type" value="Genomic_DNA"/>
</dbReference>
<evidence type="ECO:0000313" key="3">
    <source>
        <dbReference type="Proteomes" id="UP000800092"/>
    </source>
</evidence>
<dbReference type="InterPro" id="IPR029058">
    <property type="entry name" value="AB_hydrolase_fold"/>
</dbReference>